<evidence type="ECO:0000313" key="3">
    <source>
        <dbReference type="Proteomes" id="UP001164746"/>
    </source>
</evidence>
<evidence type="ECO:0000259" key="1">
    <source>
        <dbReference type="Pfam" id="PF03184"/>
    </source>
</evidence>
<evidence type="ECO:0000313" key="2">
    <source>
        <dbReference type="EMBL" id="WAR05558.1"/>
    </source>
</evidence>
<dbReference type="InterPro" id="IPR004875">
    <property type="entry name" value="DDE_SF_endonuclease_dom"/>
</dbReference>
<accession>A0ABY7E9X7</accession>
<dbReference type="Pfam" id="PF03184">
    <property type="entry name" value="DDE_1"/>
    <property type="match status" value="1"/>
</dbReference>
<feature type="non-terminal residue" evidence="2">
    <location>
        <position position="1"/>
    </location>
</feature>
<reference evidence="2" key="1">
    <citation type="submission" date="2022-11" db="EMBL/GenBank/DDBJ databases">
        <title>Centuries of genome instability and evolution in soft-shell clam transmissible cancer (bioRxiv).</title>
        <authorList>
            <person name="Hart S.F.M."/>
            <person name="Yonemitsu M.A."/>
            <person name="Giersch R.M."/>
            <person name="Beal B.F."/>
            <person name="Arriagada G."/>
            <person name="Davis B.W."/>
            <person name="Ostrander E.A."/>
            <person name="Goff S.P."/>
            <person name="Metzger M.J."/>
        </authorList>
    </citation>
    <scope>NUCLEOTIDE SEQUENCE</scope>
    <source>
        <strain evidence="2">MELC-2E11</strain>
        <tissue evidence="2">Siphon/mantle</tissue>
    </source>
</reference>
<name>A0ABY7E9X7_MYAAR</name>
<feature type="domain" description="DDE-1" evidence="1">
    <location>
        <begin position="20"/>
        <end position="100"/>
    </location>
</feature>
<dbReference type="EMBL" id="CP111016">
    <property type="protein sequence ID" value="WAR05558.1"/>
    <property type="molecule type" value="Genomic_DNA"/>
</dbReference>
<sequence length="158" mass="17459">MMPPLFVFPDPKPGGYNPLTGSTEGSDIAYTKKGWMNALTFSKFIDHFDKHAGTERPVTLLFDSVSSHIDISVFTIAKLKEIELHRIDPNATQLMQPLDKAEKTQGEAQIENTSQKKLTEAFLLFYKPPTVINAFKSSGIYPVDSSAISSEALKPALL</sequence>
<protein>
    <recommendedName>
        <fullName evidence="1">DDE-1 domain-containing protein</fullName>
    </recommendedName>
</protein>
<proteinExistence type="predicted"/>
<organism evidence="2 3">
    <name type="scientific">Mya arenaria</name>
    <name type="common">Soft-shell clam</name>
    <dbReference type="NCBI Taxonomy" id="6604"/>
    <lineage>
        <taxon>Eukaryota</taxon>
        <taxon>Metazoa</taxon>
        <taxon>Spiralia</taxon>
        <taxon>Lophotrochozoa</taxon>
        <taxon>Mollusca</taxon>
        <taxon>Bivalvia</taxon>
        <taxon>Autobranchia</taxon>
        <taxon>Heteroconchia</taxon>
        <taxon>Euheterodonta</taxon>
        <taxon>Imparidentia</taxon>
        <taxon>Neoheterodontei</taxon>
        <taxon>Myida</taxon>
        <taxon>Myoidea</taxon>
        <taxon>Myidae</taxon>
        <taxon>Mya</taxon>
    </lineage>
</organism>
<keyword evidence="3" id="KW-1185">Reference proteome</keyword>
<dbReference type="Proteomes" id="UP001164746">
    <property type="component" value="Chromosome 5"/>
</dbReference>
<gene>
    <name evidence="2" type="ORF">MAR_020927</name>
</gene>